<dbReference type="SMART" id="SM00014">
    <property type="entry name" value="acidPPc"/>
    <property type="match status" value="1"/>
</dbReference>
<dbReference type="Gene3D" id="1.20.144.10">
    <property type="entry name" value="Phosphatidic acid phosphatase type 2/haloperoxidase"/>
    <property type="match status" value="1"/>
</dbReference>
<evidence type="ECO:0000313" key="3">
    <source>
        <dbReference type="EMBL" id="EWT05584.1"/>
    </source>
</evidence>
<feature type="transmembrane region" description="Helical" evidence="1">
    <location>
        <begin position="122"/>
        <end position="142"/>
    </location>
</feature>
<feature type="transmembrane region" description="Helical" evidence="1">
    <location>
        <begin position="220"/>
        <end position="240"/>
    </location>
</feature>
<keyword evidence="4" id="KW-1185">Reference proteome</keyword>
<dbReference type="InterPro" id="IPR036938">
    <property type="entry name" value="PAP2/HPO_sf"/>
</dbReference>
<dbReference type="Proteomes" id="UP000019494">
    <property type="component" value="Unassembled WGS sequence"/>
</dbReference>
<dbReference type="EMBL" id="AWQS01000102">
    <property type="protein sequence ID" value="EWT05584.1"/>
    <property type="molecule type" value="Genomic_DNA"/>
</dbReference>
<name>W9GNY4_9MICO</name>
<feature type="transmembrane region" description="Helical" evidence="1">
    <location>
        <begin position="252"/>
        <end position="270"/>
    </location>
</feature>
<accession>W9GNY4</accession>
<feature type="transmembrane region" description="Helical" evidence="1">
    <location>
        <begin position="53"/>
        <end position="77"/>
    </location>
</feature>
<dbReference type="CDD" id="cd03392">
    <property type="entry name" value="PAP2_like_2"/>
    <property type="match status" value="1"/>
</dbReference>
<evidence type="ECO:0000259" key="2">
    <source>
        <dbReference type="SMART" id="SM00014"/>
    </source>
</evidence>
<protein>
    <submittedName>
        <fullName evidence="3">Phosphoesterase PA-phosphatase</fullName>
    </submittedName>
</protein>
<comment type="caution">
    <text evidence="3">The sequence shown here is derived from an EMBL/GenBank/DDBJ whole genome shotgun (WGS) entry which is preliminary data.</text>
</comment>
<evidence type="ECO:0000313" key="4">
    <source>
        <dbReference type="Proteomes" id="UP000019494"/>
    </source>
</evidence>
<evidence type="ECO:0000256" key="1">
    <source>
        <dbReference type="SAM" id="Phobius"/>
    </source>
</evidence>
<feature type="domain" description="Phosphatidic acid phosphatase type 2/haloperoxidase" evidence="2">
    <location>
        <begin position="149"/>
        <end position="263"/>
    </location>
</feature>
<keyword evidence="1" id="KW-0812">Transmembrane</keyword>
<dbReference type="Pfam" id="PF01569">
    <property type="entry name" value="PAP2"/>
    <property type="match status" value="1"/>
</dbReference>
<gene>
    <name evidence="3" type="ORF">N864_03805</name>
</gene>
<sequence length="280" mass="29686">MTPPQRSESIGSRDVAGWPTRLGRWVVHVVGTFAVAIAARLPERWRPAADRTIAWSAANLAFILFAGVSLSLALALVDVSHEVYEAVVGHDGVAALDQPALDLALHWRSPGLDQAVTLFTDLGGGVGMPILATLVVVTLAVLQRAWTPVVIMVVAAAGSLLMTVVGKDLIGRARPPLAFAVPPYESTPSFPSGHTLNATVLTTVAVYLILLGTTAAWQRVVTVSVGAVFVVLMGLSRVFLGHHWLTDVIAGWAIGLAWALAVITAHRLLVTLRRAARRTS</sequence>
<feature type="transmembrane region" description="Helical" evidence="1">
    <location>
        <begin position="190"/>
        <end position="213"/>
    </location>
</feature>
<keyword evidence="1" id="KW-1133">Transmembrane helix</keyword>
<dbReference type="PANTHER" id="PTHR14969">
    <property type="entry name" value="SPHINGOSINE-1-PHOSPHATE PHOSPHOHYDROLASE"/>
    <property type="match status" value="1"/>
</dbReference>
<dbReference type="PANTHER" id="PTHR14969:SF13">
    <property type="entry name" value="AT30094P"/>
    <property type="match status" value="1"/>
</dbReference>
<reference evidence="4" key="1">
    <citation type="submission" date="2013-08" db="EMBL/GenBank/DDBJ databases">
        <title>Intrasporangium oryzae NRRL B-24470.</title>
        <authorList>
            <person name="Liu H."/>
            <person name="Wang G."/>
        </authorList>
    </citation>
    <scope>NUCLEOTIDE SEQUENCE [LARGE SCALE GENOMIC DNA]</scope>
    <source>
        <strain evidence="4">Q5-1</strain>
    </source>
</reference>
<dbReference type="SUPFAM" id="SSF48317">
    <property type="entry name" value="Acid phosphatase/Vanadium-dependent haloperoxidase"/>
    <property type="match status" value="1"/>
</dbReference>
<dbReference type="InterPro" id="IPR000326">
    <property type="entry name" value="PAP2/HPO"/>
</dbReference>
<feature type="transmembrane region" description="Helical" evidence="1">
    <location>
        <begin position="22"/>
        <end position="41"/>
    </location>
</feature>
<proteinExistence type="predicted"/>
<organism evidence="3 4">
    <name type="scientific">Intrasporangium chromatireducens Q5-1</name>
    <dbReference type="NCBI Taxonomy" id="584657"/>
    <lineage>
        <taxon>Bacteria</taxon>
        <taxon>Bacillati</taxon>
        <taxon>Actinomycetota</taxon>
        <taxon>Actinomycetes</taxon>
        <taxon>Micrococcales</taxon>
        <taxon>Intrasporangiaceae</taxon>
        <taxon>Intrasporangium</taxon>
    </lineage>
</organism>
<feature type="transmembrane region" description="Helical" evidence="1">
    <location>
        <begin position="149"/>
        <end position="170"/>
    </location>
</feature>
<dbReference type="AlphaFoldDB" id="W9GNY4"/>
<keyword evidence="1" id="KW-0472">Membrane</keyword>